<evidence type="ECO:0000313" key="2">
    <source>
        <dbReference type="EMBL" id="GKV33069.1"/>
    </source>
</evidence>
<evidence type="ECO:0000256" key="1">
    <source>
        <dbReference type="SAM" id="Phobius"/>
    </source>
</evidence>
<feature type="transmembrane region" description="Helical" evidence="1">
    <location>
        <begin position="194"/>
        <end position="215"/>
    </location>
</feature>
<dbReference type="PANTHER" id="PTHR31170">
    <property type="entry name" value="BNAC04G53230D PROTEIN"/>
    <property type="match status" value="1"/>
</dbReference>
<sequence length="216" mass="25025">MPREFLANGSSIVHIIDFTGRYLASSATKRINRQFRNNPIPCATRLREAGVKFKSVTSRNIFDVRFDKNECALEIPSLVIHPAMETIFRNLIIFGQSSLWNQWAPDVIISYIMLLDTLVDGTDDVALLCRSHIFSNTNWLNHKEVVNLFKTLCGGAYTDEFHYADLYDELDSYCNRLSTKWRVYLIDNYFTKPWAIVSVIFANIVLVFTIMQVFYK</sequence>
<dbReference type="Pfam" id="PF03140">
    <property type="entry name" value="DUF247"/>
    <property type="match status" value="1"/>
</dbReference>
<keyword evidence="1" id="KW-0812">Transmembrane</keyword>
<keyword evidence="1" id="KW-1133">Transmembrane helix</keyword>
<accession>A0AAV5L804</accession>
<name>A0AAV5L804_9ROSI</name>
<dbReference type="Proteomes" id="UP001054252">
    <property type="component" value="Unassembled WGS sequence"/>
</dbReference>
<comment type="caution">
    <text evidence="2">The sequence shown here is derived from an EMBL/GenBank/DDBJ whole genome shotgun (WGS) entry which is preliminary data.</text>
</comment>
<keyword evidence="1" id="KW-0472">Membrane</keyword>
<reference evidence="2 3" key="1">
    <citation type="journal article" date="2021" name="Commun. Biol.">
        <title>The genome of Shorea leprosula (Dipterocarpaceae) highlights the ecological relevance of drought in aseasonal tropical rainforests.</title>
        <authorList>
            <person name="Ng K.K.S."/>
            <person name="Kobayashi M.J."/>
            <person name="Fawcett J.A."/>
            <person name="Hatakeyama M."/>
            <person name="Paape T."/>
            <person name="Ng C.H."/>
            <person name="Ang C.C."/>
            <person name="Tnah L.H."/>
            <person name="Lee C.T."/>
            <person name="Nishiyama T."/>
            <person name="Sese J."/>
            <person name="O'Brien M.J."/>
            <person name="Copetti D."/>
            <person name="Mohd Noor M.I."/>
            <person name="Ong R.C."/>
            <person name="Putra M."/>
            <person name="Sireger I.Z."/>
            <person name="Indrioko S."/>
            <person name="Kosugi Y."/>
            <person name="Izuno A."/>
            <person name="Isagi Y."/>
            <person name="Lee S.L."/>
            <person name="Shimizu K.K."/>
        </authorList>
    </citation>
    <scope>NUCLEOTIDE SEQUENCE [LARGE SCALE GENOMIC DNA]</scope>
    <source>
        <strain evidence="2">214</strain>
    </source>
</reference>
<organism evidence="2 3">
    <name type="scientific">Rubroshorea leprosula</name>
    <dbReference type="NCBI Taxonomy" id="152421"/>
    <lineage>
        <taxon>Eukaryota</taxon>
        <taxon>Viridiplantae</taxon>
        <taxon>Streptophyta</taxon>
        <taxon>Embryophyta</taxon>
        <taxon>Tracheophyta</taxon>
        <taxon>Spermatophyta</taxon>
        <taxon>Magnoliopsida</taxon>
        <taxon>eudicotyledons</taxon>
        <taxon>Gunneridae</taxon>
        <taxon>Pentapetalae</taxon>
        <taxon>rosids</taxon>
        <taxon>malvids</taxon>
        <taxon>Malvales</taxon>
        <taxon>Dipterocarpaceae</taxon>
        <taxon>Rubroshorea</taxon>
    </lineage>
</organism>
<keyword evidence="3" id="KW-1185">Reference proteome</keyword>
<evidence type="ECO:0000313" key="3">
    <source>
        <dbReference type="Proteomes" id="UP001054252"/>
    </source>
</evidence>
<protein>
    <submittedName>
        <fullName evidence="2">Uncharacterized protein</fullName>
    </submittedName>
</protein>
<proteinExistence type="predicted"/>
<dbReference type="AlphaFoldDB" id="A0AAV5L804"/>
<dbReference type="PANTHER" id="PTHR31170:SF17">
    <property type="match status" value="1"/>
</dbReference>
<gene>
    <name evidence="2" type="ORF">SLEP1_g41616</name>
</gene>
<dbReference type="InterPro" id="IPR004158">
    <property type="entry name" value="DUF247_pln"/>
</dbReference>
<dbReference type="EMBL" id="BPVZ01000098">
    <property type="protein sequence ID" value="GKV33069.1"/>
    <property type="molecule type" value="Genomic_DNA"/>
</dbReference>